<dbReference type="GO" id="GO:0005840">
    <property type="term" value="C:ribosome"/>
    <property type="evidence" value="ECO:0007669"/>
    <property type="project" value="UniProtKB-KW"/>
</dbReference>
<evidence type="ECO:0000256" key="3">
    <source>
        <dbReference type="ARBA" id="ARBA00023274"/>
    </source>
</evidence>
<gene>
    <name evidence="5" type="primary">rpsQ</name>
    <name evidence="5" type="ORF">alecur_26</name>
</gene>
<dbReference type="SUPFAM" id="SSF50249">
    <property type="entry name" value="Nucleic acid-binding proteins"/>
    <property type="match status" value="1"/>
</dbReference>
<proteinExistence type="inferred from homology"/>
<evidence type="ECO:0000313" key="5">
    <source>
        <dbReference type="EMBL" id="PIM96584.1"/>
    </source>
</evidence>
<evidence type="ECO:0000256" key="1">
    <source>
        <dbReference type="ARBA" id="ARBA00010254"/>
    </source>
</evidence>
<organism evidence="5 6">
    <name type="scientific">Candidatus Hodgkinia cicadicola</name>
    <dbReference type="NCBI Taxonomy" id="573658"/>
    <lineage>
        <taxon>Bacteria</taxon>
        <taxon>Pseudomonadati</taxon>
        <taxon>Pseudomonadota</taxon>
        <taxon>Alphaproteobacteria</taxon>
        <taxon>Hyphomicrobiales</taxon>
        <taxon>Candidatus Hodgkinia</taxon>
    </lineage>
</organism>
<evidence type="ECO:0000313" key="6">
    <source>
        <dbReference type="Proteomes" id="UP000229529"/>
    </source>
</evidence>
<comment type="caution">
    <text evidence="5">The sequence shown here is derived from an EMBL/GenBank/DDBJ whole genome shotgun (WGS) entry which is preliminary data.</text>
</comment>
<dbReference type="Pfam" id="PF00366">
    <property type="entry name" value="Ribosomal_S17"/>
    <property type="match status" value="1"/>
</dbReference>
<protein>
    <recommendedName>
        <fullName evidence="4">30S ribosomal protein S17</fullName>
    </recommendedName>
</protein>
<dbReference type="CDD" id="cd00364">
    <property type="entry name" value="Ribosomal_uS17"/>
    <property type="match status" value="1"/>
</dbReference>
<keyword evidence="6" id="KW-1185">Reference proteome</keyword>
<dbReference type="InterPro" id="IPR000266">
    <property type="entry name" value="Ribosomal_uS17"/>
</dbReference>
<evidence type="ECO:0000256" key="4">
    <source>
        <dbReference type="ARBA" id="ARBA00035311"/>
    </source>
</evidence>
<dbReference type="EMBL" id="NXGS01000007">
    <property type="protein sequence ID" value="PIM96584.1"/>
    <property type="molecule type" value="Genomic_DNA"/>
</dbReference>
<accession>A0ABX4MHJ9</accession>
<sequence>MINIKNLINGIVVKIISPKTKVVLVIRRKNCKKYKKTILKTKKYLVSDKNNNFQIGSRVLIKNCAPISKCKSWFIAKEL</sequence>
<keyword evidence="2 5" id="KW-0689">Ribosomal protein</keyword>
<keyword evidence="3" id="KW-0687">Ribonucleoprotein</keyword>
<comment type="similarity">
    <text evidence="1">Belongs to the universal ribosomal protein uS17 family.</text>
</comment>
<name>A0ABX4MHJ9_9HYPH</name>
<dbReference type="Gene3D" id="2.40.50.140">
    <property type="entry name" value="Nucleic acid-binding proteins"/>
    <property type="match status" value="1"/>
</dbReference>
<dbReference type="InterPro" id="IPR012340">
    <property type="entry name" value="NA-bd_OB-fold"/>
</dbReference>
<dbReference type="Proteomes" id="UP000229529">
    <property type="component" value="Unassembled WGS sequence"/>
</dbReference>
<reference evidence="5" key="1">
    <citation type="submission" date="2017-09" db="EMBL/GenBank/DDBJ databases">
        <authorList>
            <person name="Campbell M.A."/>
            <person name="Lukasik P."/>
            <person name="Simon C."/>
            <person name="McCutcheon J.P."/>
        </authorList>
    </citation>
    <scope>NUCLEOTIDE SEQUENCE [LARGE SCALE GENOMIC DNA]</scope>
    <source>
        <strain evidence="5">ALECUR</strain>
    </source>
</reference>
<evidence type="ECO:0000256" key="2">
    <source>
        <dbReference type="ARBA" id="ARBA00022980"/>
    </source>
</evidence>